<dbReference type="RefSeq" id="WP_315997846.1">
    <property type="nucleotide sequence ID" value="NZ_JAWDJT010000004.1"/>
</dbReference>
<dbReference type="InterPro" id="IPR015421">
    <property type="entry name" value="PyrdxlP-dep_Trfase_major"/>
</dbReference>
<dbReference type="InterPro" id="IPR000653">
    <property type="entry name" value="DegT/StrS_aminotransferase"/>
</dbReference>
<dbReference type="EMBL" id="JAWDJT010000004">
    <property type="protein sequence ID" value="MDU0370362.1"/>
    <property type="molecule type" value="Genomic_DNA"/>
</dbReference>
<accession>A0ABU3TG80</accession>
<comment type="caution">
    <text evidence="4">The sequence shown here is derived from an EMBL/GenBank/DDBJ whole genome shotgun (WGS) entry which is preliminary data.</text>
</comment>
<keyword evidence="5" id="KW-1185">Reference proteome</keyword>
<dbReference type="InterPro" id="IPR015424">
    <property type="entry name" value="PyrdxlP-dep_Trfase"/>
</dbReference>
<dbReference type="PANTHER" id="PTHR30244">
    <property type="entry name" value="TRANSAMINASE"/>
    <property type="match status" value="1"/>
</dbReference>
<protein>
    <submittedName>
        <fullName evidence="4">DegT/DnrJ/EryC1/StrS family aminotransferase</fullName>
        <ecNumber evidence="4">2.6.1.-</ecNumber>
    </submittedName>
</protein>
<dbReference type="Proteomes" id="UP001250698">
    <property type="component" value="Unassembled WGS sequence"/>
</dbReference>
<keyword evidence="4" id="KW-0032">Aminotransferase</keyword>
<organism evidence="4 5">
    <name type="scientific">Hymenobacter endophyticus</name>
    <dbReference type="NCBI Taxonomy" id="3076335"/>
    <lineage>
        <taxon>Bacteria</taxon>
        <taxon>Pseudomonadati</taxon>
        <taxon>Bacteroidota</taxon>
        <taxon>Cytophagia</taxon>
        <taxon>Cytophagales</taxon>
        <taxon>Hymenobacteraceae</taxon>
        <taxon>Hymenobacter</taxon>
    </lineage>
</organism>
<gene>
    <name evidence="4" type="ORF">ROI90_08155</name>
</gene>
<keyword evidence="1 3" id="KW-0663">Pyridoxal phosphate</keyword>
<comment type="similarity">
    <text evidence="2 3">Belongs to the DegT/DnrJ/EryC1 family.</text>
</comment>
<dbReference type="SUPFAM" id="SSF53383">
    <property type="entry name" value="PLP-dependent transferases"/>
    <property type="match status" value="1"/>
</dbReference>
<dbReference type="Gene3D" id="3.40.640.10">
    <property type="entry name" value="Type I PLP-dependent aspartate aminotransferase-like (Major domain)"/>
    <property type="match status" value="1"/>
</dbReference>
<proteinExistence type="inferred from homology"/>
<evidence type="ECO:0000256" key="1">
    <source>
        <dbReference type="ARBA" id="ARBA00022898"/>
    </source>
</evidence>
<dbReference type="PIRSF" id="PIRSF000390">
    <property type="entry name" value="PLP_StrS"/>
    <property type="match status" value="1"/>
</dbReference>
<reference evidence="4 5" key="1">
    <citation type="submission" date="2023-10" db="EMBL/GenBank/DDBJ databases">
        <title>Hymenobacter endophyticus sp. nov., an isolate from the leaf tissues of wheat.</title>
        <authorList>
            <person name="Dai Y."/>
        </authorList>
    </citation>
    <scope>NUCLEOTIDE SEQUENCE [LARGE SCALE GENOMIC DNA]</scope>
    <source>
        <strain evidence="4 5">ZK17L-C2</strain>
    </source>
</reference>
<keyword evidence="4" id="KW-0808">Transferase</keyword>
<sequence>MGINVTKSYLPPMEEYVGYLAGIWERAHLTNAGPLVVELEKSLKEYLGVKHLFFVNNGTIALQIALKALDLKGEILTTPFSYVATTSSIVWEGSVPVFVDIDPQTLCIDPNLLEAAITPQTVAIMATHVYGNPCNVEAIAEVAQRHGLRVIYDAAHAFGVTYKDNSVLNYGDISTLSFHATKLFHTVEGGAIVTDNDELAHKISYMRNFGHNGPEAFWGVGVNGKSSEFHAAMGLCVLPRVDELIRRRRELSERYDALLAGTGVRRPQLQEHTTRYNYSYYPTVMPSEQALLAVRDALNAADIIPRRYFYPSLNTLEYTGQQSAPVSEDISTRALCLPLYYELLDEEVDTICRVIKSVMEAQPAVASAQQLSLG</sequence>
<name>A0ABU3TG80_9BACT</name>
<dbReference type="CDD" id="cd00616">
    <property type="entry name" value="AHBA_syn"/>
    <property type="match status" value="1"/>
</dbReference>
<evidence type="ECO:0000313" key="4">
    <source>
        <dbReference type="EMBL" id="MDU0370362.1"/>
    </source>
</evidence>
<dbReference type="EC" id="2.6.1.-" evidence="4"/>
<dbReference type="Pfam" id="PF01041">
    <property type="entry name" value="DegT_DnrJ_EryC1"/>
    <property type="match status" value="1"/>
</dbReference>
<evidence type="ECO:0000256" key="2">
    <source>
        <dbReference type="ARBA" id="ARBA00037999"/>
    </source>
</evidence>
<evidence type="ECO:0000256" key="3">
    <source>
        <dbReference type="RuleBase" id="RU004508"/>
    </source>
</evidence>
<dbReference type="PANTHER" id="PTHR30244:SF9">
    <property type="entry name" value="PROTEIN RV3402C"/>
    <property type="match status" value="1"/>
</dbReference>
<dbReference type="GO" id="GO:0008483">
    <property type="term" value="F:transaminase activity"/>
    <property type="evidence" value="ECO:0007669"/>
    <property type="project" value="UniProtKB-KW"/>
</dbReference>
<evidence type="ECO:0000313" key="5">
    <source>
        <dbReference type="Proteomes" id="UP001250698"/>
    </source>
</evidence>